<dbReference type="Proteomes" id="UP000753802">
    <property type="component" value="Unassembled WGS sequence"/>
</dbReference>
<keyword evidence="1" id="KW-0732">Signal</keyword>
<evidence type="ECO:0000256" key="1">
    <source>
        <dbReference type="SAM" id="SignalP"/>
    </source>
</evidence>
<dbReference type="PANTHER" id="PTHR37691">
    <property type="entry name" value="BLR3518 PROTEIN"/>
    <property type="match status" value="1"/>
</dbReference>
<dbReference type="InterPro" id="IPR027396">
    <property type="entry name" value="DsrEFH-like"/>
</dbReference>
<protein>
    <submittedName>
        <fullName evidence="2">DsrE family protein</fullName>
    </submittedName>
</protein>
<dbReference type="RefSeq" id="WP_161817895.1">
    <property type="nucleotide sequence ID" value="NZ_JAACJS010000011.1"/>
</dbReference>
<feature type="chain" id="PRO_5046796056" evidence="1">
    <location>
        <begin position="20"/>
        <end position="177"/>
    </location>
</feature>
<evidence type="ECO:0000313" key="3">
    <source>
        <dbReference type="Proteomes" id="UP000753802"/>
    </source>
</evidence>
<dbReference type="PANTHER" id="PTHR37691:SF1">
    <property type="entry name" value="BLR3518 PROTEIN"/>
    <property type="match status" value="1"/>
</dbReference>
<evidence type="ECO:0000313" key="2">
    <source>
        <dbReference type="EMBL" id="NCI49581.1"/>
    </source>
</evidence>
<comment type="caution">
    <text evidence="2">The sequence shown here is derived from an EMBL/GenBank/DDBJ whole genome shotgun (WGS) entry which is preliminary data.</text>
</comment>
<dbReference type="SUPFAM" id="SSF75169">
    <property type="entry name" value="DsrEFH-like"/>
    <property type="match status" value="1"/>
</dbReference>
<sequence length="177" mass="19330">MKRIAIWIGLCLVVVTAGAQNKVNPLVKHFGNITEVPFSVENPDPKLDYKIVVEVNSDNPKPETVHEFFDKVAAVVNLHALGGVPASKLHVVMVIHGPAANFVLNDEAYKTKYNTANPNIPLFKELTDAGVKIFVCGQSLNKRNIAKENVAGDVKVALSAITTLTTYQLKGYAMLKY</sequence>
<reference evidence="2 3" key="1">
    <citation type="submission" date="2020-01" db="EMBL/GenBank/DDBJ databases">
        <title>Genome analysis.</title>
        <authorList>
            <person name="Wu S."/>
            <person name="Wang G."/>
        </authorList>
    </citation>
    <scope>NUCLEOTIDE SEQUENCE [LARGE SCALE GENOMIC DNA]</scope>
    <source>
        <strain evidence="2 3">SYL130</strain>
    </source>
</reference>
<dbReference type="Gene3D" id="3.40.1260.10">
    <property type="entry name" value="DsrEFH-like"/>
    <property type="match status" value="1"/>
</dbReference>
<dbReference type="EMBL" id="JAACJS010000011">
    <property type="protein sequence ID" value="NCI49581.1"/>
    <property type="molecule type" value="Genomic_DNA"/>
</dbReference>
<name>A0ABW9ZXI5_9BACT</name>
<gene>
    <name evidence="2" type="ORF">GWC95_06590</name>
</gene>
<dbReference type="InterPro" id="IPR003787">
    <property type="entry name" value="Sulphur_relay_DsrE/F-like"/>
</dbReference>
<organism evidence="2 3">
    <name type="scientific">Sediminibacterium roseum</name>
    <dbReference type="NCBI Taxonomy" id="1978412"/>
    <lineage>
        <taxon>Bacteria</taxon>
        <taxon>Pseudomonadati</taxon>
        <taxon>Bacteroidota</taxon>
        <taxon>Chitinophagia</taxon>
        <taxon>Chitinophagales</taxon>
        <taxon>Chitinophagaceae</taxon>
        <taxon>Sediminibacterium</taxon>
    </lineage>
</organism>
<dbReference type="Pfam" id="PF02635">
    <property type="entry name" value="DsrE"/>
    <property type="match status" value="1"/>
</dbReference>
<proteinExistence type="predicted"/>
<keyword evidence="3" id="KW-1185">Reference proteome</keyword>
<accession>A0ABW9ZXI5</accession>
<feature type="signal peptide" evidence="1">
    <location>
        <begin position="1"/>
        <end position="19"/>
    </location>
</feature>